<reference evidence="1 2" key="1">
    <citation type="submission" date="2009-02" db="EMBL/GenBank/DDBJ databases">
        <title>Annotation of Streptomyces hygroscopicus strain ATCC 53653.</title>
        <authorList>
            <consortium name="The Broad Institute Genome Sequencing Platform"/>
            <consortium name="Broad Institute Microbial Sequencing Center"/>
            <person name="Fischbach M."/>
            <person name="Godfrey P."/>
            <person name="Ward D."/>
            <person name="Young S."/>
            <person name="Zeng Q."/>
            <person name="Koehrsen M."/>
            <person name="Alvarado L."/>
            <person name="Berlin A.M."/>
            <person name="Bochicchio J."/>
            <person name="Borenstein D."/>
            <person name="Chapman S.B."/>
            <person name="Chen Z."/>
            <person name="Engels R."/>
            <person name="Freedman E."/>
            <person name="Gellesch M."/>
            <person name="Goldberg J."/>
            <person name="Griggs A."/>
            <person name="Gujja S."/>
            <person name="Heilman E.R."/>
            <person name="Heiman D.I."/>
            <person name="Hepburn T.A."/>
            <person name="Howarth C."/>
            <person name="Jen D."/>
            <person name="Larson L."/>
            <person name="Lewis B."/>
            <person name="Mehta T."/>
            <person name="Park D."/>
            <person name="Pearson M."/>
            <person name="Richards J."/>
            <person name="Roberts A."/>
            <person name="Saif S."/>
            <person name="Shea T.D."/>
            <person name="Shenoy N."/>
            <person name="Sisk P."/>
            <person name="Stolte C."/>
            <person name="Sykes S.N."/>
            <person name="Thomson T."/>
            <person name="Walk T."/>
            <person name="White J."/>
            <person name="Yandava C."/>
            <person name="Straight P."/>
            <person name="Clardy J."/>
            <person name="Hung D."/>
            <person name="Kolter R."/>
            <person name="Mekalanos J."/>
            <person name="Walker S."/>
            <person name="Walsh C.T."/>
            <person name="Wieland-Brown L.C."/>
            <person name="Haas B."/>
            <person name="Nusbaum C."/>
            <person name="Birren B."/>
        </authorList>
    </citation>
    <scope>NUCLEOTIDE SEQUENCE [LARGE SCALE GENOMIC DNA]</scope>
    <source>
        <strain evidence="1 2">ATCC 53653</strain>
    </source>
</reference>
<dbReference type="EMBL" id="GG657754">
    <property type="protein sequence ID" value="EFL20323.1"/>
    <property type="molecule type" value="Genomic_DNA"/>
</dbReference>
<keyword evidence="2" id="KW-1185">Reference proteome</keyword>
<accession>D9W5W7</accession>
<name>D9W5W7_9ACTN</name>
<dbReference type="InterPro" id="IPR036849">
    <property type="entry name" value="Enolase-like_C_sf"/>
</dbReference>
<evidence type="ECO:0000313" key="2">
    <source>
        <dbReference type="Proteomes" id="UP000003963"/>
    </source>
</evidence>
<sequence length="86" mass="9390">MGEGEAGLDEFLGRRNRCQVGLRESGAVTGWGPWRQAPDGLLKYRQQITDQQVKVVDGHITVPEGPGLGFAVDETELRRLGARAQS</sequence>
<dbReference type="RefSeq" id="WP_009712147.1">
    <property type="nucleotide sequence ID" value="NZ_GG657754.1"/>
</dbReference>
<evidence type="ECO:0000313" key="1">
    <source>
        <dbReference type="EMBL" id="EFL20323.1"/>
    </source>
</evidence>
<dbReference type="OrthoDB" id="5241672at2"/>
<organism evidence="1 2">
    <name type="scientific">Streptomyces himastatinicus ATCC 53653</name>
    <dbReference type="NCBI Taxonomy" id="457427"/>
    <lineage>
        <taxon>Bacteria</taxon>
        <taxon>Bacillati</taxon>
        <taxon>Actinomycetota</taxon>
        <taxon>Actinomycetes</taxon>
        <taxon>Kitasatosporales</taxon>
        <taxon>Streptomycetaceae</taxon>
        <taxon>Streptomyces</taxon>
        <taxon>Streptomyces violaceusniger group</taxon>
    </lineage>
</organism>
<evidence type="ECO:0008006" key="3">
    <source>
        <dbReference type="Google" id="ProtNLM"/>
    </source>
</evidence>
<dbReference type="AlphaFoldDB" id="D9W5W7"/>
<proteinExistence type="predicted"/>
<dbReference type="Gene3D" id="3.20.20.120">
    <property type="entry name" value="Enolase-like C-terminal domain"/>
    <property type="match status" value="1"/>
</dbReference>
<dbReference type="HOGENOM" id="CLU_2496573_0_0_11"/>
<dbReference type="SUPFAM" id="SSF51604">
    <property type="entry name" value="Enolase C-terminal domain-like"/>
    <property type="match status" value="1"/>
</dbReference>
<dbReference type="Proteomes" id="UP000003963">
    <property type="component" value="Unassembled WGS sequence"/>
</dbReference>
<gene>
    <name evidence="1" type="ORF">SSOG_00035</name>
</gene>
<protein>
    <recommendedName>
        <fullName evidence="3">Mandelate racemase/muconate lactonizing enzyme family protein</fullName>
    </recommendedName>
</protein>